<evidence type="ECO:0000313" key="14">
    <source>
        <dbReference type="EMBL" id="CAD8718870.1"/>
    </source>
</evidence>
<feature type="region of interest" description="Disordered" evidence="13">
    <location>
        <begin position="116"/>
        <end position="140"/>
    </location>
</feature>
<comment type="subcellular location">
    <subcellularLocation>
        <location evidence="1">Cytoplasm</location>
        <location evidence="1">Cytoskeleton</location>
        <location evidence="1">Flagellum axoneme</location>
    </subcellularLocation>
    <subcellularLocation>
        <location evidence="9">Dynein axonemal particle</location>
    </subcellularLocation>
</comment>
<dbReference type="AlphaFoldDB" id="A0A7S0T020"/>
<keyword evidence="7" id="KW-0206">Cytoskeleton</keyword>
<evidence type="ECO:0000256" key="3">
    <source>
        <dbReference type="ARBA" id="ARBA00022574"/>
    </source>
</evidence>
<feature type="repeat" description="WD" evidence="12">
    <location>
        <begin position="599"/>
        <end position="641"/>
    </location>
</feature>
<dbReference type="GO" id="GO:0045504">
    <property type="term" value="F:dynein heavy chain binding"/>
    <property type="evidence" value="ECO:0007669"/>
    <property type="project" value="TreeGrafter"/>
</dbReference>
<protein>
    <recommendedName>
        <fullName evidence="10">Dynein axonemal intermediate chain 4</fullName>
    </recommendedName>
    <alternativeName>
        <fullName evidence="11">WD repeat-containing protein 78</fullName>
    </alternativeName>
</protein>
<dbReference type="InterPro" id="IPR015943">
    <property type="entry name" value="WD40/YVTN_repeat-like_dom_sf"/>
</dbReference>
<evidence type="ECO:0000256" key="1">
    <source>
        <dbReference type="ARBA" id="ARBA00004611"/>
    </source>
</evidence>
<dbReference type="EMBL" id="HBFC01031210">
    <property type="protein sequence ID" value="CAD8718870.1"/>
    <property type="molecule type" value="Transcribed_RNA"/>
</dbReference>
<name>A0A7S0T020_9CHLO</name>
<evidence type="ECO:0000256" key="9">
    <source>
        <dbReference type="ARBA" id="ARBA00024190"/>
    </source>
</evidence>
<dbReference type="PROSITE" id="PS50082">
    <property type="entry name" value="WD_REPEATS_2"/>
    <property type="match status" value="2"/>
</dbReference>
<keyword evidence="5" id="KW-0282">Flagellum</keyword>
<dbReference type="FunFam" id="2.130.10.10:FF:001248">
    <property type="entry name" value="WD repeat domain 78"/>
    <property type="match status" value="1"/>
</dbReference>
<evidence type="ECO:0000256" key="12">
    <source>
        <dbReference type="PROSITE-ProRule" id="PRU00221"/>
    </source>
</evidence>
<evidence type="ECO:0000256" key="2">
    <source>
        <dbReference type="ARBA" id="ARBA00022490"/>
    </source>
</evidence>
<dbReference type="GO" id="GO:0003341">
    <property type="term" value="P:cilium movement"/>
    <property type="evidence" value="ECO:0007669"/>
    <property type="project" value="TreeGrafter"/>
</dbReference>
<evidence type="ECO:0000256" key="6">
    <source>
        <dbReference type="ARBA" id="ARBA00023069"/>
    </source>
</evidence>
<feature type="compositionally biased region" description="Polar residues" evidence="13">
    <location>
        <begin position="116"/>
        <end position="137"/>
    </location>
</feature>
<feature type="compositionally biased region" description="Polar residues" evidence="13">
    <location>
        <begin position="16"/>
        <end position="30"/>
    </location>
</feature>
<accession>A0A7S0T020</accession>
<organism evidence="14">
    <name type="scientific">Mantoniella antarctica</name>
    <dbReference type="NCBI Taxonomy" id="81844"/>
    <lineage>
        <taxon>Eukaryota</taxon>
        <taxon>Viridiplantae</taxon>
        <taxon>Chlorophyta</taxon>
        <taxon>Mamiellophyceae</taxon>
        <taxon>Mamiellales</taxon>
        <taxon>Mamiellaceae</taxon>
        <taxon>Mantoniella</taxon>
    </lineage>
</organism>
<keyword evidence="4" id="KW-0677">Repeat</keyword>
<evidence type="ECO:0000256" key="8">
    <source>
        <dbReference type="ARBA" id="ARBA00023273"/>
    </source>
</evidence>
<evidence type="ECO:0000256" key="7">
    <source>
        <dbReference type="ARBA" id="ARBA00023212"/>
    </source>
</evidence>
<proteinExistence type="predicted"/>
<dbReference type="SMART" id="SM00320">
    <property type="entry name" value="WD40"/>
    <property type="match status" value="6"/>
</dbReference>
<evidence type="ECO:0000256" key="13">
    <source>
        <dbReference type="SAM" id="MobiDB-lite"/>
    </source>
</evidence>
<dbReference type="Gene3D" id="2.130.10.10">
    <property type="entry name" value="YVTN repeat-like/Quinoprotein amine dehydrogenase"/>
    <property type="match status" value="2"/>
</dbReference>
<dbReference type="PANTHER" id="PTHR12442:SF12">
    <property type="entry name" value="DYNEIN AXONEMAL INTERMEDIATE CHAIN 4"/>
    <property type="match status" value="1"/>
</dbReference>
<dbReference type="InterPro" id="IPR001680">
    <property type="entry name" value="WD40_rpt"/>
</dbReference>
<keyword evidence="3 12" id="KW-0853">WD repeat</keyword>
<dbReference type="PANTHER" id="PTHR12442">
    <property type="entry name" value="DYNEIN INTERMEDIATE CHAIN"/>
    <property type="match status" value="1"/>
</dbReference>
<dbReference type="InterPro" id="IPR036322">
    <property type="entry name" value="WD40_repeat_dom_sf"/>
</dbReference>
<reference evidence="14" key="1">
    <citation type="submission" date="2021-01" db="EMBL/GenBank/DDBJ databases">
        <authorList>
            <person name="Corre E."/>
            <person name="Pelletier E."/>
            <person name="Niang G."/>
            <person name="Scheremetjew M."/>
            <person name="Finn R."/>
            <person name="Kale V."/>
            <person name="Holt S."/>
            <person name="Cochrane G."/>
            <person name="Meng A."/>
            <person name="Brown T."/>
            <person name="Cohen L."/>
        </authorList>
    </citation>
    <scope>NUCLEOTIDE SEQUENCE</scope>
    <source>
        <strain evidence="14">SL-175</strain>
    </source>
</reference>
<dbReference type="GO" id="GO:0120293">
    <property type="term" value="C:dynein axonemal particle"/>
    <property type="evidence" value="ECO:0007669"/>
    <property type="project" value="UniProtKB-SubCell"/>
</dbReference>
<feature type="region of interest" description="Disordered" evidence="13">
    <location>
        <begin position="1"/>
        <end position="60"/>
    </location>
</feature>
<gene>
    <name evidence="14" type="ORF">MANT1106_LOCUS18522</name>
</gene>
<evidence type="ECO:0000256" key="5">
    <source>
        <dbReference type="ARBA" id="ARBA00022846"/>
    </source>
</evidence>
<dbReference type="InterPro" id="IPR050687">
    <property type="entry name" value="Dynein_IC"/>
</dbReference>
<keyword evidence="6" id="KW-0969">Cilium</keyword>
<dbReference type="GO" id="GO:0045503">
    <property type="term" value="F:dynein light chain binding"/>
    <property type="evidence" value="ECO:0007669"/>
    <property type="project" value="TreeGrafter"/>
</dbReference>
<dbReference type="GO" id="GO:0005858">
    <property type="term" value="C:axonemal dynein complex"/>
    <property type="evidence" value="ECO:0007669"/>
    <property type="project" value="TreeGrafter"/>
</dbReference>
<sequence>MSNRISNKSSLERANKSTVLRQGRLTQKGLTSRGAGVRSSKASKGSRRNGAESGEAGLRSKIQILDENGVDVTPKSMLHLKSSVAAGQGVQGTPGNSALASEASEAYTMERMSMSAQFSKSDQTQEGSAGADSSVQGADSRRWGDIGISREQNGVVRPEALPDGISKVERTELTRAQSEEYGDQEVRVALCESDTFLLLHMPGRCVASDSTEAVAVEEANGRYRALLKGRQGSELYADVGIQTVNNIVKAKEIQSISEECTSQHSQATGWEIHDALHSSQADALEGLPDGSMSLNSTSKRLDSVSKLSKRIVASDVAANTNPSASLDLSGLENAMASMEKIVLQNVYHEKMLLYRDHQVALNEGSTEAARELIHLWNFRSTATDGRNVSCVAWNKIKPDLLAVGYGEFDFTSQRDGLVAFWSLKNPEFPEWTFPTPFGVTAMDFSSINHNLLAVGLYDGTVSIYDVRAPTDKAILQSGHGVPGKHSDPVWKVRWIKRGPDRDEALVSISTDGRVTQWSLKKGLEYIDLMKLKRVARKTTVAAGTSTVNAAQTEAFISRRGSGTCFDFSTKDGSIYVTGTEDGMLHKCSCSYSEQYLESYYGHNGPVHQVRWSPFASNVFISASADWTLKLWNEESTSSVLTFQSGNEQISDVCWSPTNSTVFASTSWDGRLEVWDLSLSTLKPIMSATVPGAKLSCLLFSETSPIIVAGGNDGTVGVYRVVGVASSKGDAVGQRLRSAMASNF</sequence>
<evidence type="ECO:0000256" key="11">
    <source>
        <dbReference type="ARBA" id="ARBA00041557"/>
    </source>
</evidence>
<evidence type="ECO:0000256" key="4">
    <source>
        <dbReference type="ARBA" id="ARBA00022737"/>
    </source>
</evidence>
<evidence type="ECO:0000256" key="10">
    <source>
        <dbReference type="ARBA" id="ARBA00040002"/>
    </source>
</evidence>
<keyword evidence="2" id="KW-0963">Cytoplasm</keyword>
<dbReference type="Pfam" id="PF00400">
    <property type="entry name" value="WD40"/>
    <property type="match status" value="4"/>
</dbReference>
<dbReference type="PROSITE" id="PS50294">
    <property type="entry name" value="WD_REPEATS_REGION"/>
    <property type="match status" value="1"/>
</dbReference>
<feature type="repeat" description="WD" evidence="12">
    <location>
        <begin position="642"/>
        <end position="677"/>
    </location>
</feature>
<dbReference type="SUPFAM" id="SSF50978">
    <property type="entry name" value="WD40 repeat-like"/>
    <property type="match status" value="1"/>
</dbReference>
<keyword evidence="8" id="KW-0966">Cell projection</keyword>